<reference evidence="6 7" key="1">
    <citation type="submission" date="2021-03" db="EMBL/GenBank/DDBJ databases">
        <title>Genome sequencing of Marinobacter sp. LPB0319.</title>
        <authorList>
            <person name="Kim J."/>
        </authorList>
    </citation>
    <scope>NUCLEOTIDE SEQUENCE [LARGE SCALE GENOMIC DNA]</scope>
    <source>
        <strain evidence="6 7">LPB0319</strain>
    </source>
</reference>
<feature type="domain" description="CusB-like beta-barrel" evidence="4">
    <location>
        <begin position="200"/>
        <end position="272"/>
    </location>
</feature>
<proteinExistence type="inferred from homology"/>
<feature type="domain" description="YknX-like C-terminal permuted SH3-like" evidence="5">
    <location>
        <begin position="278"/>
        <end position="346"/>
    </location>
</feature>
<dbReference type="Proteomes" id="UP000663555">
    <property type="component" value="Chromosome"/>
</dbReference>
<organism evidence="6 7">
    <name type="scientific">Marinobacter salinisoli</name>
    <dbReference type="NCBI Taxonomy" id="2769486"/>
    <lineage>
        <taxon>Bacteria</taxon>
        <taxon>Pseudomonadati</taxon>
        <taxon>Pseudomonadota</taxon>
        <taxon>Gammaproteobacteria</taxon>
        <taxon>Pseudomonadales</taxon>
        <taxon>Marinobacteraceae</taxon>
        <taxon>Marinobacter</taxon>
    </lineage>
</organism>
<evidence type="ECO:0000259" key="4">
    <source>
        <dbReference type="Pfam" id="PF25954"/>
    </source>
</evidence>
<dbReference type="Pfam" id="PF25917">
    <property type="entry name" value="BSH_RND"/>
    <property type="match status" value="1"/>
</dbReference>
<dbReference type="PANTHER" id="PTHR30469">
    <property type="entry name" value="MULTIDRUG RESISTANCE PROTEIN MDTA"/>
    <property type="match status" value="1"/>
</dbReference>
<protein>
    <submittedName>
        <fullName evidence="6">Efflux RND transporter periplasmic adaptor subunit</fullName>
    </submittedName>
</protein>
<comment type="similarity">
    <text evidence="1">Belongs to the membrane fusion protein (MFP) (TC 8.A.1) family.</text>
</comment>
<dbReference type="InterPro" id="IPR058625">
    <property type="entry name" value="MdtA-like_BSH"/>
</dbReference>
<name>A0ABX7MT44_9GAMM</name>
<evidence type="ECO:0000313" key="7">
    <source>
        <dbReference type="Proteomes" id="UP000663555"/>
    </source>
</evidence>
<dbReference type="Gene3D" id="2.40.50.100">
    <property type="match status" value="1"/>
</dbReference>
<dbReference type="Gene3D" id="2.40.30.170">
    <property type="match status" value="1"/>
</dbReference>
<dbReference type="NCBIfam" id="TIGR01730">
    <property type="entry name" value="RND_mfp"/>
    <property type="match status" value="1"/>
</dbReference>
<dbReference type="Gene3D" id="2.40.420.20">
    <property type="match status" value="1"/>
</dbReference>
<dbReference type="Pfam" id="PF25954">
    <property type="entry name" value="Beta-barrel_RND_2"/>
    <property type="match status" value="1"/>
</dbReference>
<evidence type="ECO:0000313" key="6">
    <source>
        <dbReference type="EMBL" id="QSP95560.1"/>
    </source>
</evidence>
<sequence length="364" mass="39737">MWKQWLIALILVVVASGALVTYRMLATDPTAERQLERPARVVNTRLPEWDRVRDSVRAVGSLRALRAVELTAEVSGRLVALNLVPGAKVARGDLLVQLDDRQARADLRVIEAGLADARRQLDRARSLQANNSIAQSQVDALGTTVRVAEAEREAALVRLENHRIKAPFAGVVGLSDLSVGAYVPAGTPLTTLDDIDRLELNFSIPERFLSDLRPGLPVKGLSPAFPDMMFAGELVKLGTRVDARSRTLPVRALIDNPEARLRPGQFMSATVTLRERRALVIPEQAVMVRGDQQYVFIAEDGLARRVSIRTGARMPGKVEVIEGLGPQDAVVITGQDRLSSGERIEVVDDTNAIPDNRFAGSLES</sequence>
<dbReference type="PANTHER" id="PTHR30469:SF11">
    <property type="entry name" value="BLL4320 PROTEIN"/>
    <property type="match status" value="1"/>
</dbReference>
<dbReference type="EMBL" id="CP071247">
    <property type="protein sequence ID" value="QSP95560.1"/>
    <property type="molecule type" value="Genomic_DNA"/>
</dbReference>
<dbReference type="Pfam" id="PF25989">
    <property type="entry name" value="YknX_C"/>
    <property type="match status" value="1"/>
</dbReference>
<dbReference type="RefSeq" id="WP_206644798.1">
    <property type="nucleotide sequence ID" value="NZ_CP071247.1"/>
</dbReference>
<feature type="domain" description="Multidrug resistance protein MdtA-like barrel-sandwich hybrid" evidence="3">
    <location>
        <begin position="66"/>
        <end position="189"/>
    </location>
</feature>
<keyword evidence="7" id="KW-1185">Reference proteome</keyword>
<accession>A0ABX7MT44</accession>
<dbReference type="InterPro" id="IPR006143">
    <property type="entry name" value="RND_pump_MFP"/>
</dbReference>
<evidence type="ECO:0000256" key="1">
    <source>
        <dbReference type="ARBA" id="ARBA00009477"/>
    </source>
</evidence>
<evidence type="ECO:0000256" key="2">
    <source>
        <dbReference type="ARBA" id="ARBA00023054"/>
    </source>
</evidence>
<dbReference type="InterPro" id="IPR058792">
    <property type="entry name" value="Beta-barrel_RND_2"/>
</dbReference>
<evidence type="ECO:0000259" key="5">
    <source>
        <dbReference type="Pfam" id="PF25989"/>
    </source>
</evidence>
<dbReference type="Gene3D" id="1.10.287.470">
    <property type="entry name" value="Helix hairpin bin"/>
    <property type="match status" value="1"/>
</dbReference>
<evidence type="ECO:0000259" key="3">
    <source>
        <dbReference type="Pfam" id="PF25917"/>
    </source>
</evidence>
<gene>
    <name evidence="6" type="ORF">LPB19_03845</name>
</gene>
<keyword evidence="2" id="KW-0175">Coiled coil</keyword>
<dbReference type="InterPro" id="IPR058637">
    <property type="entry name" value="YknX-like_C"/>
</dbReference>
<dbReference type="SUPFAM" id="SSF111369">
    <property type="entry name" value="HlyD-like secretion proteins"/>
    <property type="match status" value="1"/>
</dbReference>